<keyword evidence="1" id="KW-0812">Transmembrane</keyword>
<reference evidence="2" key="1">
    <citation type="submission" date="2021-01" db="EMBL/GenBank/DDBJ databases">
        <title>Whole genome shotgun sequence of Actinoplanes rishiriensis NBRC 108556.</title>
        <authorList>
            <person name="Komaki H."/>
            <person name="Tamura T."/>
        </authorList>
    </citation>
    <scope>NUCLEOTIDE SEQUENCE</scope>
    <source>
        <strain evidence="2">NBRC 108556</strain>
    </source>
</reference>
<gene>
    <name evidence="2" type="ORF">Ari01nite_21050</name>
</gene>
<dbReference type="Proteomes" id="UP000636960">
    <property type="component" value="Unassembled WGS sequence"/>
</dbReference>
<sequence length="41" mass="4469">MFDVAVVEAGRTVRYAVGSNARTVRLIALMLIVMIGIHVLL</sequence>
<organism evidence="2 3">
    <name type="scientific">Paractinoplanes rishiriensis</name>
    <dbReference type="NCBI Taxonomy" id="1050105"/>
    <lineage>
        <taxon>Bacteria</taxon>
        <taxon>Bacillati</taxon>
        <taxon>Actinomycetota</taxon>
        <taxon>Actinomycetes</taxon>
        <taxon>Micromonosporales</taxon>
        <taxon>Micromonosporaceae</taxon>
        <taxon>Paractinoplanes</taxon>
    </lineage>
</organism>
<feature type="transmembrane region" description="Helical" evidence="1">
    <location>
        <begin position="23"/>
        <end position="40"/>
    </location>
</feature>
<name>A0A919MWG4_9ACTN</name>
<evidence type="ECO:0000313" key="2">
    <source>
        <dbReference type="EMBL" id="GIE94640.1"/>
    </source>
</evidence>
<proteinExistence type="predicted"/>
<evidence type="ECO:0000256" key="1">
    <source>
        <dbReference type="SAM" id="Phobius"/>
    </source>
</evidence>
<keyword evidence="1" id="KW-0472">Membrane</keyword>
<dbReference type="AlphaFoldDB" id="A0A919MWG4"/>
<evidence type="ECO:0000313" key="3">
    <source>
        <dbReference type="Proteomes" id="UP000636960"/>
    </source>
</evidence>
<keyword evidence="1" id="KW-1133">Transmembrane helix</keyword>
<dbReference type="RefSeq" id="WP_275410839.1">
    <property type="nucleotide sequence ID" value="NZ_BOMV01000016.1"/>
</dbReference>
<protein>
    <submittedName>
        <fullName evidence="2">Uncharacterized protein</fullName>
    </submittedName>
</protein>
<accession>A0A919MWG4</accession>
<dbReference type="EMBL" id="BOMV01000016">
    <property type="protein sequence ID" value="GIE94640.1"/>
    <property type="molecule type" value="Genomic_DNA"/>
</dbReference>
<keyword evidence="3" id="KW-1185">Reference proteome</keyword>
<comment type="caution">
    <text evidence="2">The sequence shown here is derived from an EMBL/GenBank/DDBJ whole genome shotgun (WGS) entry which is preliminary data.</text>
</comment>